<gene>
    <name evidence="2" type="ORF">Q664_44005</name>
</gene>
<dbReference type="RefSeq" id="WP_043410231.1">
    <property type="nucleotide sequence ID" value="NZ_JPMI01000307.1"/>
</dbReference>
<dbReference type="EMBL" id="JPMI01000307">
    <property type="protein sequence ID" value="KFA87995.1"/>
    <property type="molecule type" value="Genomic_DNA"/>
</dbReference>
<comment type="caution">
    <text evidence="2">The sequence shown here is derived from an EMBL/GenBank/DDBJ whole genome shotgun (WGS) entry which is preliminary data.</text>
</comment>
<name>A0A084SHR0_9BACT</name>
<evidence type="ECO:0000313" key="2">
    <source>
        <dbReference type="EMBL" id="KFA87995.1"/>
    </source>
</evidence>
<evidence type="ECO:0000256" key="1">
    <source>
        <dbReference type="SAM" id="SignalP"/>
    </source>
</evidence>
<dbReference type="Proteomes" id="UP000028547">
    <property type="component" value="Unassembled WGS sequence"/>
</dbReference>
<dbReference type="AlphaFoldDB" id="A0A084SHR0"/>
<proteinExistence type="predicted"/>
<keyword evidence="1" id="KW-0732">Signal</keyword>
<evidence type="ECO:0000313" key="3">
    <source>
        <dbReference type="Proteomes" id="UP000028547"/>
    </source>
</evidence>
<accession>A0A084SHR0</accession>
<protein>
    <submittedName>
        <fullName evidence="2">Uncharacterized protein</fullName>
    </submittedName>
</protein>
<sequence length="178" mass="18935">MTMRHFICMLVLLGAPRVLAQSGEGETHVPAENPFALRLGLSARPLIGLSGVSAIRTHTLRDGGWVAVDVVPSYRLSRLFAAELGLSAMVPVKDAWGFPDFRLAVTPAARIDAGPVYARIGVPLMFGEGFRMSAQAAVGATLFDRVYVGVIGEANVRDLLGMVGLELGVRFGGPKPHI</sequence>
<organism evidence="2 3">
    <name type="scientific">Archangium violaceum Cb vi76</name>
    <dbReference type="NCBI Taxonomy" id="1406225"/>
    <lineage>
        <taxon>Bacteria</taxon>
        <taxon>Pseudomonadati</taxon>
        <taxon>Myxococcota</taxon>
        <taxon>Myxococcia</taxon>
        <taxon>Myxococcales</taxon>
        <taxon>Cystobacterineae</taxon>
        <taxon>Archangiaceae</taxon>
        <taxon>Archangium</taxon>
    </lineage>
</organism>
<feature type="signal peptide" evidence="1">
    <location>
        <begin position="1"/>
        <end position="20"/>
    </location>
</feature>
<feature type="chain" id="PRO_5001781252" evidence="1">
    <location>
        <begin position="21"/>
        <end position="178"/>
    </location>
</feature>
<reference evidence="2 3" key="1">
    <citation type="submission" date="2014-07" db="EMBL/GenBank/DDBJ databases">
        <title>Draft Genome Sequence of Gephyronic Acid Producer, Cystobacter violaceus Strain Cb vi76.</title>
        <authorList>
            <person name="Stevens D.C."/>
            <person name="Young J."/>
            <person name="Carmichael R."/>
            <person name="Tan J."/>
            <person name="Taylor R.E."/>
        </authorList>
    </citation>
    <scope>NUCLEOTIDE SEQUENCE [LARGE SCALE GENOMIC DNA]</scope>
    <source>
        <strain evidence="2 3">Cb vi76</strain>
    </source>
</reference>